<evidence type="ECO:0000256" key="4">
    <source>
        <dbReference type="ARBA" id="ARBA00023136"/>
    </source>
</evidence>
<dbReference type="PANTHER" id="PTHR23507:SF1">
    <property type="entry name" value="FI18259P1-RELATED"/>
    <property type="match status" value="1"/>
</dbReference>
<proteinExistence type="predicted"/>
<feature type="transmembrane region" description="Helical" evidence="5">
    <location>
        <begin position="80"/>
        <end position="102"/>
    </location>
</feature>
<feature type="transmembrane region" description="Helical" evidence="5">
    <location>
        <begin position="12"/>
        <end position="32"/>
    </location>
</feature>
<accession>A0A915IXK7</accession>
<feature type="transmembrane region" description="Helical" evidence="5">
    <location>
        <begin position="289"/>
        <end position="310"/>
    </location>
</feature>
<evidence type="ECO:0000256" key="1">
    <source>
        <dbReference type="ARBA" id="ARBA00004141"/>
    </source>
</evidence>
<name>A0A915IXK7_ROMCU</name>
<dbReference type="Proteomes" id="UP000887565">
    <property type="component" value="Unplaced"/>
</dbReference>
<keyword evidence="2 5" id="KW-0812">Transmembrane</keyword>
<evidence type="ECO:0000256" key="5">
    <source>
        <dbReference type="SAM" id="Phobius"/>
    </source>
</evidence>
<evidence type="ECO:0000313" key="6">
    <source>
        <dbReference type="Proteomes" id="UP000887565"/>
    </source>
</evidence>
<keyword evidence="6" id="KW-1185">Reference proteome</keyword>
<sequence length="349" mass="39423">MLFASWNQVPVYSLIIEAGVTALLGGKTVFVAAQYAQAANQTENKSKLSKRYAILTACLSGAIFVSGMLSPFLMKFMSLIYLQLLGEIVTTVCFFATLFLYLEPDISKKNISIISPAKSVEPKKKLQTNVQEIIPQKKEVASSQPAHNTVVYTINSPKTPPKLSIVAENDSENTENESLARRRAIDMSPTCLWKPSIWPETPPTPPENVKKPKPKALKKFSTLLWLKKLKEVYYLAWQTLTKKRTSHSRCHLFTWCIVGLIYSCADSGMDTVTALYVYHEPLSWTPSGYSLWMASMNVVQMLISMTIFRVSNYKQERRLKIIIAKFHSFTGMMILPALDNRPWSMAKSF</sequence>
<dbReference type="SUPFAM" id="SSF103473">
    <property type="entry name" value="MFS general substrate transporter"/>
    <property type="match status" value="1"/>
</dbReference>
<evidence type="ECO:0000256" key="3">
    <source>
        <dbReference type="ARBA" id="ARBA00022989"/>
    </source>
</evidence>
<reference evidence="7" key="1">
    <citation type="submission" date="2022-11" db="UniProtKB">
        <authorList>
            <consortium name="WormBaseParasite"/>
        </authorList>
    </citation>
    <scope>IDENTIFICATION</scope>
</reference>
<evidence type="ECO:0000313" key="7">
    <source>
        <dbReference type="WBParaSite" id="nRc.2.0.1.t18497-RA"/>
    </source>
</evidence>
<dbReference type="WBParaSite" id="nRc.2.0.1.t18497-RA">
    <property type="protein sequence ID" value="nRc.2.0.1.t18497-RA"/>
    <property type="gene ID" value="nRc.2.0.1.g18497"/>
</dbReference>
<dbReference type="PANTHER" id="PTHR23507">
    <property type="entry name" value="ZGC:174356"/>
    <property type="match status" value="1"/>
</dbReference>
<keyword evidence="3 5" id="KW-1133">Transmembrane helix</keyword>
<feature type="transmembrane region" description="Helical" evidence="5">
    <location>
        <begin position="252"/>
        <end position="277"/>
    </location>
</feature>
<comment type="subcellular location">
    <subcellularLocation>
        <location evidence="1">Membrane</location>
        <topology evidence="1">Multi-pass membrane protein</topology>
    </subcellularLocation>
</comment>
<keyword evidence="4 5" id="KW-0472">Membrane</keyword>
<dbReference type="AlphaFoldDB" id="A0A915IXK7"/>
<dbReference type="InterPro" id="IPR036259">
    <property type="entry name" value="MFS_trans_sf"/>
</dbReference>
<feature type="transmembrane region" description="Helical" evidence="5">
    <location>
        <begin position="52"/>
        <end position="74"/>
    </location>
</feature>
<evidence type="ECO:0000256" key="2">
    <source>
        <dbReference type="ARBA" id="ARBA00022692"/>
    </source>
</evidence>
<protein>
    <submittedName>
        <fullName evidence="7">Uncharacterized protein</fullName>
    </submittedName>
</protein>
<dbReference type="GO" id="GO:0022857">
    <property type="term" value="F:transmembrane transporter activity"/>
    <property type="evidence" value="ECO:0007669"/>
    <property type="project" value="TreeGrafter"/>
</dbReference>
<organism evidence="6 7">
    <name type="scientific">Romanomermis culicivorax</name>
    <name type="common">Nematode worm</name>
    <dbReference type="NCBI Taxonomy" id="13658"/>
    <lineage>
        <taxon>Eukaryota</taxon>
        <taxon>Metazoa</taxon>
        <taxon>Ecdysozoa</taxon>
        <taxon>Nematoda</taxon>
        <taxon>Enoplea</taxon>
        <taxon>Dorylaimia</taxon>
        <taxon>Mermithida</taxon>
        <taxon>Mermithoidea</taxon>
        <taxon>Mermithidae</taxon>
        <taxon>Romanomermis</taxon>
    </lineage>
</organism>
<dbReference type="GO" id="GO:0016020">
    <property type="term" value="C:membrane"/>
    <property type="evidence" value="ECO:0007669"/>
    <property type="project" value="UniProtKB-SubCell"/>
</dbReference>